<feature type="transmembrane region" description="Helical" evidence="12">
    <location>
        <begin position="21"/>
        <end position="41"/>
    </location>
</feature>
<comment type="caution">
    <text evidence="14">The sequence shown here is derived from an EMBL/GenBank/DDBJ whole genome shotgun (WGS) entry which is preliminary data.</text>
</comment>
<dbReference type="GO" id="GO:0022904">
    <property type="term" value="P:respiratory electron transport chain"/>
    <property type="evidence" value="ECO:0007669"/>
    <property type="project" value="InterPro"/>
</dbReference>
<dbReference type="AlphaFoldDB" id="A0A5C4MUD5"/>
<dbReference type="OrthoDB" id="9781740at2"/>
<dbReference type="InterPro" id="IPR016174">
    <property type="entry name" value="Di-haem_cyt_TM"/>
</dbReference>
<dbReference type="Pfam" id="PF01292">
    <property type="entry name" value="Ni_hydr_CYTB"/>
    <property type="match status" value="1"/>
</dbReference>
<name>A0A5C4MUD5_9RHOB</name>
<keyword evidence="9 12" id="KW-1133">Transmembrane helix</keyword>
<dbReference type="InterPro" id="IPR000516">
    <property type="entry name" value="Ni-dep_Hydgase_cyt-B"/>
</dbReference>
<evidence type="ECO:0000256" key="9">
    <source>
        <dbReference type="ARBA" id="ARBA00022989"/>
    </source>
</evidence>
<evidence type="ECO:0000313" key="14">
    <source>
        <dbReference type="EMBL" id="TNC48563.1"/>
    </source>
</evidence>
<organism evidence="14 15">
    <name type="scientific">Rubellimicrobium rubrum</name>
    <dbReference type="NCBI Taxonomy" id="2585369"/>
    <lineage>
        <taxon>Bacteria</taxon>
        <taxon>Pseudomonadati</taxon>
        <taxon>Pseudomonadota</taxon>
        <taxon>Alphaproteobacteria</taxon>
        <taxon>Rhodobacterales</taxon>
        <taxon>Roseobacteraceae</taxon>
        <taxon>Rubellimicrobium</taxon>
    </lineage>
</organism>
<evidence type="ECO:0000256" key="6">
    <source>
        <dbReference type="ARBA" id="ARBA00022692"/>
    </source>
</evidence>
<dbReference type="GO" id="GO:0020037">
    <property type="term" value="F:heme binding"/>
    <property type="evidence" value="ECO:0007669"/>
    <property type="project" value="TreeGrafter"/>
</dbReference>
<dbReference type="InterPro" id="IPR011577">
    <property type="entry name" value="Cyt_b561_bac/Ni-Hgenase"/>
</dbReference>
<proteinExistence type="inferred from homology"/>
<dbReference type="PANTHER" id="PTHR30485">
    <property type="entry name" value="NI/FE-HYDROGENASE 1 B-TYPE CYTOCHROME SUBUNIT"/>
    <property type="match status" value="1"/>
</dbReference>
<accession>A0A5C4MUD5</accession>
<evidence type="ECO:0000256" key="11">
    <source>
        <dbReference type="ARBA" id="ARBA00023136"/>
    </source>
</evidence>
<dbReference type="SUPFAM" id="SSF81342">
    <property type="entry name" value="Transmembrane di-heme cytochromes"/>
    <property type="match status" value="1"/>
</dbReference>
<keyword evidence="8" id="KW-0249">Electron transport</keyword>
<keyword evidence="5" id="KW-0349">Heme</keyword>
<keyword evidence="7" id="KW-0479">Metal-binding</keyword>
<evidence type="ECO:0000256" key="7">
    <source>
        <dbReference type="ARBA" id="ARBA00022723"/>
    </source>
</evidence>
<comment type="similarity">
    <text evidence="2">Belongs to the HupC/HyaC/HydC family.</text>
</comment>
<feature type="transmembrane region" description="Helical" evidence="12">
    <location>
        <begin position="117"/>
        <end position="139"/>
    </location>
</feature>
<evidence type="ECO:0000256" key="10">
    <source>
        <dbReference type="ARBA" id="ARBA00023004"/>
    </source>
</evidence>
<evidence type="ECO:0000256" key="1">
    <source>
        <dbReference type="ARBA" id="ARBA00004651"/>
    </source>
</evidence>
<dbReference type="GO" id="GO:0005506">
    <property type="term" value="F:iron ion binding"/>
    <property type="evidence" value="ECO:0007669"/>
    <property type="project" value="InterPro"/>
</dbReference>
<keyword evidence="10" id="KW-0408">Iron</keyword>
<keyword evidence="4" id="KW-1003">Cell membrane</keyword>
<evidence type="ECO:0000256" key="12">
    <source>
        <dbReference type="SAM" id="Phobius"/>
    </source>
</evidence>
<dbReference type="InterPro" id="IPR051542">
    <property type="entry name" value="Hydrogenase_cytochrome"/>
</dbReference>
<dbReference type="Proteomes" id="UP000305887">
    <property type="component" value="Unassembled WGS sequence"/>
</dbReference>
<protein>
    <recommendedName>
        <fullName evidence="13">Cytochrome b561 bacterial/Ni-hydrogenase domain-containing protein</fullName>
    </recommendedName>
</protein>
<evidence type="ECO:0000256" key="2">
    <source>
        <dbReference type="ARBA" id="ARBA00008622"/>
    </source>
</evidence>
<keyword evidence="6 12" id="KW-0812">Transmembrane</keyword>
<evidence type="ECO:0000256" key="3">
    <source>
        <dbReference type="ARBA" id="ARBA00022448"/>
    </source>
</evidence>
<dbReference type="GO" id="GO:0005886">
    <property type="term" value="C:plasma membrane"/>
    <property type="evidence" value="ECO:0007669"/>
    <property type="project" value="UniProtKB-SubCell"/>
</dbReference>
<evidence type="ECO:0000313" key="15">
    <source>
        <dbReference type="Proteomes" id="UP000305887"/>
    </source>
</evidence>
<gene>
    <name evidence="14" type="ORF">FHG66_13530</name>
</gene>
<dbReference type="PANTHER" id="PTHR30485:SF1">
    <property type="entry name" value="CYTOCHROME YDHU-RELATED"/>
    <property type="match status" value="1"/>
</dbReference>
<sequence length="271" mass="30291">MDTTAHARGPLVYRQTLMTRITHWVWAVSLFFLLLTGLQIFNAHPALYWGQESGFEYNNALLAISSREGEEGLEGVTYLLGWEFETTGLLGASGGRAHGFPGWATIPSHHDLGTGRVIHFFFAWVLVGTLALWLMASLLNAHWRELLPTPSDLRALPGDVLNHARLRLHRTRTYNVVQKLTYAGVLFVLLPLMILTGLGMSPSFNAAAPWLLDLFGGRQSARTVHFAVMLLLVLFFLVHILMILLAGPLNELRSIVTGWYRIDPEGDAHDR</sequence>
<evidence type="ECO:0000259" key="13">
    <source>
        <dbReference type="Pfam" id="PF01292"/>
    </source>
</evidence>
<feature type="domain" description="Cytochrome b561 bacterial/Ni-hydrogenase" evidence="13">
    <location>
        <begin position="14"/>
        <end position="258"/>
    </location>
</feature>
<dbReference type="EMBL" id="VDFU01000016">
    <property type="protein sequence ID" value="TNC48563.1"/>
    <property type="molecule type" value="Genomic_DNA"/>
</dbReference>
<dbReference type="Gene3D" id="1.20.950.20">
    <property type="entry name" value="Transmembrane di-heme cytochromes, Chain C"/>
    <property type="match status" value="1"/>
</dbReference>
<evidence type="ECO:0000256" key="4">
    <source>
        <dbReference type="ARBA" id="ARBA00022475"/>
    </source>
</evidence>
<keyword evidence="3" id="KW-0813">Transport</keyword>
<dbReference type="RefSeq" id="WP_139077587.1">
    <property type="nucleotide sequence ID" value="NZ_VDFU01000016.1"/>
</dbReference>
<reference evidence="14 15" key="1">
    <citation type="submission" date="2019-06" db="EMBL/GenBank/DDBJ databases">
        <title>YIM 131921 draft genome.</title>
        <authorList>
            <person name="Jiang L."/>
        </authorList>
    </citation>
    <scope>NUCLEOTIDE SEQUENCE [LARGE SCALE GENOMIC DNA]</scope>
    <source>
        <strain evidence="14 15">YIM 131921</strain>
    </source>
</reference>
<feature type="transmembrane region" description="Helical" evidence="12">
    <location>
        <begin position="180"/>
        <end position="204"/>
    </location>
</feature>
<dbReference type="PROSITE" id="PS00882">
    <property type="entry name" value="NI_HGENASE_CYTB_1"/>
    <property type="match status" value="1"/>
</dbReference>
<feature type="transmembrane region" description="Helical" evidence="12">
    <location>
        <begin position="224"/>
        <end position="245"/>
    </location>
</feature>
<keyword evidence="11 12" id="KW-0472">Membrane</keyword>
<evidence type="ECO:0000256" key="8">
    <source>
        <dbReference type="ARBA" id="ARBA00022982"/>
    </source>
</evidence>
<evidence type="ECO:0000256" key="5">
    <source>
        <dbReference type="ARBA" id="ARBA00022617"/>
    </source>
</evidence>
<dbReference type="GO" id="GO:0009055">
    <property type="term" value="F:electron transfer activity"/>
    <property type="evidence" value="ECO:0007669"/>
    <property type="project" value="InterPro"/>
</dbReference>
<keyword evidence="15" id="KW-1185">Reference proteome</keyword>
<comment type="subcellular location">
    <subcellularLocation>
        <location evidence="1">Cell membrane</location>
        <topology evidence="1">Multi-pass membrane protein</topology>
    </subcellularLocation>
</comment>